<reference evidence="3 4" key="1">
    <citation type="submission" date="2019-12" db="EMBL/GenBank/DDBJ databases">
        <authorList>
            <person name="Floudas D."/>
            <person name="Bentzer J."/>
            <person name="Ahren D."/>
            <person name="Johansson T."/>
            <person name="Persson P."/>
            <person name="Tunlid A."/>
        </authorList>
    </citation>
    <scope>NUCLEOTIDE SEQUENCE [LARGE SCALE GENOMIC DNA]</scope>
    <source>
        <strain evidence="3 4">CBS 102.39</strain>
    </source>
</reference>
<feature type="transmembrane region" description="Helical" evidence="1">
    <location>
        <begin position="153"/>
        <end position="172"/>
    </location>
</feature>
<evidence type="ECO:0000259" key="2">
    <source>
        <dbReference type="Pfam" id="PF20151"/>
    </source>
</evidence>
<dbReference type="InterPro" id="IPR045340">
    <property type="entry name" value="DUF6533"/>
</dbReference>
<evidence type="ECO:0000256" key="1">
    <source>
        <dbReference type="SAM" id="Phobius"/>
    </source>
</evidence>
<gene>
    <name evidence="3" type="ORF">D9613_012920</name>
</gene>
<sequence>MAVITFGDEIELIWKGKWTPVTILFVLNRYYLLALVLFNSYVLYNNGVTDEYNDDFGTDRLLPLLCRCTRYYQWEGWTELAVCMLSQGILQIRTYALYLLNKKVLAILLAMYSAALFSSAYILVQCLKLIKVTATPIPGGTFCVPTSRVQGFYAFWIPLFIFDCFLCALTIYRSFCEFKTSGSIVRRSRNILAVLLRDSVFYLVTIAVVYLISVIFWDREPLSLADAPTGFAPAISGILANRVVLNVRSTFKETSSVSLVELQETTAAPGINSTASSNV</sequence>
<feature type="transmembrane region" description="Helical" evidence="1">
    <location>
        <begin position="104"/>
        <end position="124"/>
    </location>
</feature>
<protein>
    <recommendedName>
        <fullName evidence="2">DUF6533 domain-containing protein</fullName>
    </recommendedName>
</protein>
<keyword evidence="1" id="KW-1133">Transmembrane helix</keyword>
<feature type="domain" description="DUF6533" evidence="2">
    <location>
        <begin position="3"/>
        <end position="33"/>
    </location>
</feature>
<keyword evidence="1" id="KW-0812">Transmembrane</keyword>
<name>A0A8H4VHM6_9AGAR</name>
<evidence type="ECO:0000313" key="3">
    <source>
        <dbReference type="EMBL" id="KAF4609418.1"/>
    </source>
</evidence>
<dbReference type="EMBL" id="JAACJL010000062">
    <property type="protein sequence ID" value="KAF4609418.1"/>
    <property type="molecule type" value="Genomic_DNA"/>
</dbReference>
<comment type="caution">
    <text evidence="3">The sequence shown here is derived from an EMBL/GenBank/DDBJ whole genome shotgun (WGS) entry which is preliminary data.</text>
</comment>
<accession>A0A8H4VHM6</accession>
<dbReference type="Proteomes" id="UP000521872">
    <property type="component" value="Unassembled WGS sequence"/>
</dbReference>
<feature type="transmembrane region" description="Helical" evidence="1">
    <location>
        <begin position="192"/>
        <end position="217"/>
    </location>
</feature>
<dbReference type="AlphaFoldDB" id="A0A8H4VHM6"/>
<keyword evidence="1" id="KW-0472">Membrane</keyword>
<feature type="transmembrane region" description="Helical" evidence="1">
    <location>
        <begin position="21"/>
        <end position="44"/>
    </location>
</feature>
<proteinExistence type="predicted"/>
<keyword evidence="4" id="KW-1185">Reference proteome</keyword>
<evidence type="ECO:0000313" key="4">
    <source>
        <dbReference type="Proteomes" id="UP000521872"/>
    </source>
</evidence>
<dbReference type="Pfam" id="PF20151">
    <property type="entry name" value="DUF6533"/>
    <property type="match status" value="1"/>
</dbReference>
<organism evidence="3 4">
    <name type="scientific">Agrocybe pediades</name>
    <dbReference type="NCBI Taxonomy" id="84607"/>
    <lineage>
        <taxon>Eukaryota</taxon>
        <taxon>Fungi</taxon>
        <taxon>Dikarya</taxon>
        <taxon>Basidiomycota</taxon>
        <taxon>Agaricomycotina</taxon>
        <taxon>Agaricomycetes</taxon>
        <taxon>Agaricomycetidae</taxon>
        <taxon>Agaricales</taxon>
        <taxon>Agaricineae</taxon>
        <taxon>Strophariaceae</taxon>
        <taxon>Agrocybe</taxon>
    </lineage>
</organism>